<dbReference type="PANTHER" id="PTHR42734:SF19">
    <property type="entry name" value="IRON COMPOUNDS ABC TRANSPORTER, ATP-BINDING PROTEIN"/>
    <property type="match status" value="1"/>
</dbReference>
<accession>A0A923NI08</accession>
<protein>
    <submittedName>
        <fullName evidence="5">ABC transporter ATP-binding protein</fullName>
    </submittedName>
</protein>
<dbReference type="GO" id="GO:0005524">
    <property type="term" value="F:ATP binding"/>
    <property type="evidence" value="ECO:0007669"/>
    <property type="project" value="UniProtKB-KW"/>
</dbReference>
<dbReference type="PROSITE" id="PS00211">
    <property type="entry name" value="ABC_TRANSPORTER_1"/>
    <property type="match status" value="1"/>
</dbReference>
<keyword evidence="1" id="KW-0813">Transport</keyword>
<dbReference type="InterPro" id="IPR017871">
    <property type="entry name" value="ABC_transporter-like_CS"/>
</dbReference>
<dbReference type="SMART" id="SM00382">
    <property type="entry name" value="AAA"/>
    <property type="match status" value="1"/>
</dbReference>
<dbReference type="InterPro" id="IPR003439">
    <property type="entry name" value="ABC_transporter-like_ATP-bd"/>
</dbReference>
<dbReference type="CDD" id="cd03214">
    <property type="entry name" value="ABC_Iron-Siderophores_B12_Hemin"/>
    <property type="match status" value="1"/>
</dbReference>
<keyword evidence="6" id="KW-1185">Reference proteome</keyword>
<dbReference type="Gene3D" id="3.40.50.300">
    <property type="entry name" value="P-loop containing nucleotide triphosphate hydrolases"/>
    <property type="match status" value="1"/>
</dbReference>
<dbReference type="FunFam" id="3.40.50.300:FF:000134">
    <property type="entry name" value="Iron-enterobactin ABC transporter ATP-binding protein"/>
    <property type="match status" value="1"/>
</dbReference>
<evidence type="ECO:0000313" key="6">
    <source>
        <dbReference type="Proteomes" id="UP000602647"/>
    </source>
</evidence>
<dbReference type="PROSITE" id="PS50893">
    <property type="entry name" value="ABC_TRANSPORTER_2"/>
    <property type="match status" value="1"/>
</dbReference>
<sequence length="260" mass="29449">MKLELRNLACGYSEEKEILEQINFEVNTGEICCLLGPNGVGKTTLFKTILKLLKPLGGEVRIDGEDIARWSPARLAKHLAYVSQFHVPPFPYYVKDVVLLGRMNSVGYFGQPKKQDYQIAEQAMEDMGVRHLRDEVYTDISGGERQLVMIARALAQEPDMLVLDEPTASLDYGNMIRVMRQIVKLKEKGYGVIMTTHSPDQAFMCRSKVALLQRSAPVKFGDAMEIITRKNLKEAYKVDVKIIQFVDENGQRVRMCAPTF</sequence>
<keyword evidence="2" id="KW-0547">Nucleotide-binding</keyword>
<dbReference type="InterPro" id="IPR027417">
    <property type="entry name" value="P-loop_NTPase"/>
</dbReference>
<evidence type="ECO:0000256" key="2">
    <source>
        <dbReference type="ARBA" id="ARBA00022741"/>
    </source>
</evidence>
<gene>
    <name evidence="5" type="ORF">H9L42_06110</name>
</gene>
<evidence type="ECO:0000256" key="1">
    <source>
        <dbReference type="ARBA" id="ARBA00022448"/>
    </source>
</evidence>
<dbReference type="Proteomes" id="UP000602647">
    <property type="component" value="Unassembled WGS sequence"/>
</dbReference>
<dbReference type="GO" id="GO:0016887">
    <property type="term" value="F:ATP hydrolysis activity"/>
    <property type="evidence" value="ECO:0007669"/>
    <property type="project" value="InterPro"/>
</dbReference>
<feature type="domain" description="ABC transporter" evidence="4">
    <location>
        <begin position="3"/>
        <end position="239"/>
    </location>
</feature>
<dbReference type="RefSeq" id="WP_187302504.1">
    <property type="nucleotide sequence ID" value="NZ_JACRYT010000004.1"/>
</dbReference>
<dbReference type="SUPFAM" id="SSF52540">
    <property type="entry name" value="P-loop containing nucleoside triphosphate hydrolases"/>
    <property type="match status" value="1"/>
</dbReference>
<evidence type="ECO:0000259" key="4">
    <source>
        <dbReference type="PROSITE" id="PS50893"/>
    </source>
</evidence>
<proteinExistence type="predicted"/>
<dbReference type="PANTHER" id="PTHR42734">
    <property type="entry name" value="METAL TRANSPORT SYSTEM ATP-BINDING PROTEIN TM_0124-RELATED"/>
    <property type="match status" value="1"/>
</dbReference>
<dbReference type="InterPro" id="IPR050153">
    <property type="entry name" value="Metal_Ion_Import_ABC"/>
</dbReference>
<name>A0A923NI08_9FIRM</name>
<dbReference type="Pfam" id="PF00005">
    <property type="entry name" value="ABC_tran"/>
    <property type="match status" value="1"/>
</dbReference>
<comment type="caution">
    <text evidence="5">The sequence shown here is derived from an EMBL/GenBank/DDBJ whole genome shotgun (WGS) entry which is preliminary data.</text>
</comment>
<dbReference type="AlphaFoldDB" id="A0A923NI08"/>
<dbReference type="EMBL" id="JACRYT010000004">
    <property type="protein sequence ID" value="MBC6679396.1"/>
    <property type="molecule type" value="Genomic_DNA"/>
</dbReference>
<dbReference type="InterPro" id="IPR003593">
    <property type="entry name" value="AAA+_ATPase"/>
</dbReference>
<keyword evidence="3 5" id="KW-0067">ATP-binding</keyword>
<evidence type="ECO:0000313" key="5">
    <source>
        <dbReference type="EMBL" id="MBC6679396.1"/>
    </source>
</evidence>
<reference evidence="5" key="1">
    <citation type="submission" date="2020-08" db="EMBL/GenBank/DDBJ databases">
        <title>Genome public.</title>
        <authorList>
            <person name="Liu C."/>
            <person name="Sun Q."/>
        </authorList>
    </citation>
    <scope>NUCLEOTIDE SEQUENCE</scope>
    <source>
        <strain evidence="5">BX12</strain>
    </source>
</reference>
<evidence type="ECO:0000256" key="3">
    <source>
        <dbReference type="ARBA" id="ARBA00022840"/>
    </source>
</evidence>
<organism evidence="5 6">
    <name type="scientific">Zhenpiania hominis</name>
    <dbReference type="NCBI Taxonomy" id="2763644"/>
    <lineage>
        <taxon>Bacteria</taxon>
        <taxon>Bacillati</taxon>
        <taxon>Bacillota</taxon>
        <taxon>Clostridia</taxon>
        <taxon>Peptostreptococcales</taxon>
        <taxon>Anaerovoracaceae</taxon>
        <taxon>Zhenpiania</taxon>
    </lineage>
</organism>